<feature type="signal peptide" evidence="2">
    <location>
        <begin position="1"/>
        <end position="22"/>
    </location>
</feature>
<dbReference type="EMBL" id="JAKKPZ010000002">
    <property type="protein sequence ID" value="KAI1725951.1"/>
    <property type="molecule type" value="Genomic_DNA"/>
</dbReference>
<gene>
    <name evidence="3" type="ORF">DdX_02641</name>
</gene>
<protein>
    <submittedName>
        <fullName evidence="3">Modulator of levamisole receptor-1 domain-containing protein</fullName>
    </submittedName>
</protein>
<feature type="chain" id="PRO_5042066323" evidence="2">
    <location>
        <begin position="23"/>
        <end position="256"/>
    </location>
</feature>
<organism evidence="3 4">
    <name type="scientific">Ditylenchus destructor</name>
    <dbReference type="NCBI Taxonomy" id="166010"/>
    <lineage>
        <taxon>Eukaryota</taxon>
        <taxon>Metazoa</taxon>
        <taxon>Ecdysozoa</taxon>
        <taxon>Nematoda</taxon>
        <taxon>Chromadorea</taxon>
        <taxon>Rhabditida</taxon>
        <taxon>Tylenchina</taxon>
        <taxon>Tylenchomorpha</taxon>
        <taxon>Sphaerularioidea</taxon>
        <taxon>Anguinidae</taxon>
        <taxon>Anguininae</taxon>
        <taxon>Ditylenchus</taxon>
    </lineage>
</organism>
<reference evidence="3" key="1">
    <citation type="submission" date="2022-01" db="EMBL/GenBank/DDBJ databases">
        <title>Genome Sequence Resource for Two Populations of Ditylenchus destructor, the Migratory Endoparasitic Phytonematode.</title>
        <authorList>
            <person name="Zhang H."/>
            <person name="Lin R."/>
            <person name="Xie B."/>
        </authorList>
    </citation>
    <scope>NUCLEOTIDE SEQUENCE</scope>
    <source>
        <strain evidence="3">BazhouSP</strain>
    </source>
</reference>
<keyword evidence="3" id="KW-0675">Receptor</keyword>
<evidence type="ECO:0000256" key="1">
    <source>
        <dbReference type="SAM" id="Phobius"/>
    </source>
</evidence>
<dbReference type="Gene3D" id="3.10.310.50">
    <property type="match status" value="1"/>
</dbReference>
<dbReference type="PANTHER" id="PTHR33748">
    <property type="entry name" value="PROTEIN CBG04600"/>
    <property type="match status" value="1"/>
</dbReference>
<evidence type="ECO:0000313" key="4">
    <source>
        <dbReference type="Proteomes" id="UP001201812"/>
    </source>
</evidence>
<sequence>MLIRNLVIIVAIILSLLELADSAVYVYNVAYYPNPTMTPNRCNVPPGSLLCDPDRILSDNHRTILVERLKELQSDTFHDQWTDVCKCKGISVGIALTQSELSPIIGGKPEHVAEYLHSHWVMDQECAKSALIVFTNKTKTFMYTLQNQMPIISDELAHILVSEAGNIHSGKLFEAFSSILQNIRTISNHRTELLLNGFITETSRKSSIIIALLIFLILGVLAATYYWFVWRPKLIVSDVPLVVRNPVEDDSNLRWR</sequence>
<dbReference type="Proteomes" id="UP001201812">
    <property type="component" value="Unassembled WGS sequence"/>
</dbReference>
<proteinExistence type="predicted"/>
<comment type="caution">
    <text evidence="3">The sequence shown here is derived from an EMBL/GenBank/DDBJ whole genome shotgun (WGS) entry which is preliminary data.</text>
</comment>
<keyword evidence="1" id="KW-0812">Transmembrane</keyword>
<keyword evidence="4" id="KW-1185">Reference proteome</keyword>
<dbReference type="AlphaFoldDB" id="A0AAD4NGJ2"/>
<dbReference type="InterPro" id="IPR033438">
    <property type="entry name" value="MOLO1"/>
</dbReference>
<keyword evidence="2" id="KW-0732">Signal</keyword>
<name>A0AAD4NGJ2_9BILA</name>
<keyword evidence="1" id="KW-0472">Membrane</keyword>
<dbReference type="PANTHER" id="PTHR33748:SF6">
    <property type="entry name" value="TPM_PHOSPHATASE DOMAIN-CONTAINING PROTEIN"/>
    <property type="match status" value="1"/>
</dbReference>
<feature type="transmembrane region" description="Helical" evidence="1">
    <location>
        <begin position="208"/>
        <end position="228"/>
    </location>
</feature>
<keyword evidence="1" id="KW-1133">Transmembrane helix</keyword>
<accession>A0AAD4NGJ2</accession>
<evidence type="ECO:0000256" key="2">
    <source>
        <dbReference type="SAM" id="SignalP"/>
    </source>
</evidence>
<dbReference type="Pfam" id="PF17175">
    <property type="entry name" value="MOLO1"/>
    <property type="match status" value="1"/>
</dbReference>
<dbReference type="GO" id="GO:0005892">
    <property type="term" value="C:acetylcholine-gated channel complex"/>
    <property type="evidence" value="ECO:0007669"/>
    <property type="project" value="InterPro"/>
</dbReference>
<evidence type="ECO:0000313" key="3">
    <source>
        <dbReference type="EMBL" id="KAI1725951.1"/>
    </source>
</evidence>